<keyword evidence="2" id="KW-0963">Cytoplasm</keyword>
<evidence type="ECO:0000256" key="4">
    <source>
        <dbReference type="PIRSR" id="PIRSR006223-50"/>
    </source>
</evidence>
<dbReference type="Proteomes" id="UP000253940">
    <property type="component" value="Chromosome"/>
</dbReference>
<dbReference type="EC" id="2.8.1.-" evidence="3"/>
<dbReference type="Gene3D" id="1.10.10.370">
    <property type="entry name" value="DsrC-like protein, C-terminal domain"/>
    <property type="match status" value="1"/>
</dbReference>
<dbReference type="InterPro" id="IPR007453">
    <property type="entry name" value="DsrC/TusE"/>
</dbReference>
<dbReference type="PANTHER" id="PTHR37010:SF1">
    <property type="entry name" value="SULFURTRANSFERASE TUSE"/>
    <property type="match status" value="1"/>
</dbReference>
<dbReference type="GO" id="GO:0016740">
    <property type="term" value="F:transferase activity"/>
    <property type="evidence" value="ECO:0007669"/>
    <property type="project" value="UniProtKB-KW"/>
</dbReference>
<dbReference type="EMBL" id="CP031222">
    <property type="protein sequence ID" value="AXI04610.1"/>
    <property type="molecule type" value="Genomic_DNA"/>
</dbReference>
<dbReference type="Gene3D" id="3.30.1420.10">
    <property type="match status" value="1"/>
</dbReference>
<dbReference type="Pfam" id="PF04358">
    <property type="entry name" value="DsrC"/>
    <property type="match status" value="1"/>
</dbReference>
<feature type="active site" description="Cysteine persulfide intermediate" evidence="4">
    <location>
        <position position="105"/>
    </location>
</feature>
<dbReference type="SUPFAM" id="SSF69721">
    <property type="entry name" value="DsrC, the gamma subunit of dissimilatory sulfite reductase"/>
    <property type="match status" value="1"/>
</dbReference>
<proteinExistence type="inferred from homology"/>
<dbReference type="NCBIfam" id="TIGR03342">
    <property type="entry name" value="dsrC_tusE_dsvC"/>
    <property type="match status" value="1"/>
</dbReference>
<name>A0A345PBF1_9GAMM</name>
<dbReference type="PANTHER" id="PTHR37010">
    <property type="entry name" value="SULFURTRANSFERASE TUSE"/>
    <property type="match status" value="1"/>
</dbReference>
<keyword evidence="3" id="KW-0808">Transferase</keyword>
<accession>A0A345PBF1</accession>
<evidence type="ECO:0000313" key="5">
    <source>
        <dbReference type="EMBL" id="AXI04610.1"/>
    </source>
</evidence>
<sequence length="106" mass="11871">MPIEIPTVDSDGHLINHLEWTPEVAHLLAAHDDLVLTEVHLQVLFAMRIFYQRFEHAPATRPLIKFLLQSIGPEMTNAHLMALFNTGLVARTLARLSGLPKPANCL</sequence>
<dbReference type="GO" id="GO:0097163">
    <property type="term" value="F:sulfur carrier activity"/>
    <property type="evidence" value="ECO:0007669"/>
    <property type="project" value="TreeGrafter"/>
</dbReference>
<protein>
    <recommendedName>
        <fullName evidence="3">Sulfurtransferase</fullName>
        <ecNumber evidence="3">2.8.1.-</ecNumber>
    </recommendedName>
</protein>
<dbReference type="OrthoDB" id="9786347at2"/>
<dbReference type="InterPro" id="IPR043163">
    <property type="entry name" value="DsrC-like_N"/>
</dbReference>
<dbReference type="KEGG" id="mbah:HYN46_07735"/>
<dbReference type="PIRSF" id="PIRSF006223">
    <property type="entry name" value="DsrC_TusE"/>
    <property type="match status" value="1"/>
</dbReference>
<dbReference type="InterPro" id="IPR025526">
    <property type="entry name" value="DsrC-like_dom_sf"/>
</dbReference>
<evidence type="ECO:0000256" key="2">
    <source>
        <dbReference type="ARBA" id="ARBA00022490"/>
    </source>
</evidence>
<organism evidence="5 6">
    <name type="scientific">Aquirhabdus parva</name>
    <dbReference type="NCBI Taxonomy" id="2283318"/>
    <lineage>
        <taxon>Bacteria</taxon>
        <taxon>Pseudomonadati</taxon>
        <taxon>Pseudomonadota</taxon>
        <taxon>Gammaproteobacteria</taxon>
        <taxon>Moraxellales</taxon>
        <taxon>Moraxellaceae</taxon>
        <taxon>Aquirhabdus</taxon>
    </lineage>
</organism>
<comment type="subcellular location">
    <subcellularLocation>
        <location evidence="1">Cytoplasm</location>
    </subcellularLocation>
</comment>
<evidence type="ECO:0000256" key="3">
    <source>
        <dbReference type="PIRNR" id="PIRNR006223"/>
    </source>
</evidence>
<dbReference type="GO" id="GO:0005737">
    <property type="term" value="C:cytoplasm"/>
    <property type="evidence" value="ECO:0007669"/>
    <property type="project" value="UniProtKB-SubCell"/>
</dbReference>
<dbReference type="InterPro" id="IPR042072">
    <property type="entry name" value="DsrC-like_C"/>
</dbReference>
<evidence type="ECO:0000256" key="1">
    <source>
        <dbReference type="ARBA" id="ARBA00004496"/>
    </source>
</evidence>
<keyword evidence="6" id="KW-1185">Reference proteome</keyword>
<dbReference type="GO" id="GO:0002143">
    <property type="term" value="P:tRNA wobble position uridine thiolation"/>
    <property type="evidence" value="ECO:0007669"/>
    <property type="project" value="TreeGrafter"/>
</dbReference>
<comment type="similarity">
    <text evidence="3">Belongs to the dsrC/tusE family.</text>
</comment>
<gene>
    <name evidence="5" type="primary">tusE</name>
    <name evidence="5" type="ORF">HYN46_07735</name>
</gene>
<dbReference type="AlphaFoldDB" id="A0A345PBF1"/>
<reference evidence="5 6" key="1">
    <citation type="submission" date="2018-07" db="EMBL/GenBank/DDBJ databases">
        <title>Genome sequencing of Moraxellaceae gen. HYN0046.</title>
        <authorList>
            <person name="Kim M."/>
            <person name="Yi H."/>
        </authorList>
    </citation>
    <scope>NUCLEOTIDE SEQUENCE [LARGE SCALE GENOMIC DNA]</scope>
    <source>
        <strain evidence="5 6">HYN0046</strain>
    </source>
</reference>
<comment type="function">
    <text evidence="3">Part of a sulfur-relay system.</text>
</comment>
<evidence type="ECO:0000313" key="6">
    <source>
        <dbReference type="Proteomes" id="UP000253940"/>
    </source>
</evidence>